<keyword evidence="9" id="KW-1185">Reference proteome</keyword>
<dbReference type="Proteomes" id="UP000246077">
    <property type="component" value="Unassembled WGS sequence"/>
</dbReference>
<evidence type="ECO:0000313" key="8">
    <source>
        <dbReference type="EMBL" id="PWR22281.1"/>
    </source>
</evidence>
<comment type="similarity">
    <text evidence="2">Belongs to the COQ9 family.</text>
</comment>
<dbReference type="GO" id="GO:0006744">
    <property type="term" value="P:ubiquinone biosynthetic process"/>
    <property type="evidence" value="ECO:0007669"/>
    <property type="project" value="UniProtKB-KW"/>
</dbReference>
<dbReference type="AlphaFoldDB" id="A0A317E6N4"/>
<evidence type="ECO:0000256" key="4">
    <source>
        <dbReference type="ARBA" id="ARBA00022946"/>
    </source>
</evidence>
<evidence type="ECO:0000256" key="1">
    <source>
        <dbReference type="ARBA" id="ARBA00004749"/>
    </source>
</evidence>
<dbReference type="Pfam" id="PF08511">
    <property type="entry name" value="COQ9"/>
    <property type="match status" value="1"/>
</dbReference>
<name>A0A317E6N4_9PROT</name>
<dbReference type="PANTHER" id="PTHR21427:SF19">
    <property type="entry name" value="UBIQUINONE BIOSYNTHESIS PROTEIN COQ9, MITOCHONDRIAL"/>
    <property type="match status" value="1"/>
</dbReference>
<dbReference type="InterPro" id="IPR012762">
    <property type="entry name" value="Ubiq_biosynth_COQ9"/>
</dbReference>
<dbReference type="OrthoDB" id="7201143at2"/>
<protein>
    <submittedName>
        <fullName evidence="8">COQ9 family protein</fullName>
    </submittedName>
</protein>
<dbReference type="RefSeq" id="WP_109920925.1">
    <property type="nucleotide sequence ID" value="NZ_QGLF01000002.1"/>
</dbReference>
<evidence type="ECO:0000256" key="3">
    <source>
        <dbReference type="ARBA" id="ARBA00022688"/>
    </source>
</evidence>
<evidence type="ECO:0000259" key="7">
    <source>
        <dbReference type="Pfam" id="PF08511"/>
    </source>
</evidence>
<dbReference type="EMBL" id="QGLF01000002">
    <property type="protein sequence ID" value="PWR22281.1"/>
    <property type="molecule type" value="Genomic_DNA"/>
</dbReference>
<evidence type="ECO:0000256" key="5">
    <source>
        <dbReference type="ARBA" id="ARBA00023121"/>
    </source>
</evidence>
<gene>
    <name evidence="8" type="ORF">DKG75_10010</name>
</gene>
<sequence length="220" mass="24025">MAEIPADELAQRLLDAMMPHVPFDGWTAKAIEAAARDLGIDLLMAKNAFPGGGPDAIALHSDRADKAMVAALTPAALSGLKIREKIALAVRTRLEQAEADRESVRRAVQLLALPPGAPLAARLLARTVDAIWRGIGDESENFSFYSKRLILGGVYSATVAYWLQDDSEGRAKTWEFLDRRIDDVMQIGKLRARVEPLLKAVPSPFSALMRLRDAVNARKA</sequence>
<evidence type="ECO:0000256" key="6">
    <source>
        <dbReference type="ARBA" id="ARBA00058104"/>
    </source>
</evidence>
<comment type="function">
    <text evidence="6">Membrane-associated protein that warps the membrane surface to access and bind aromatic isoprenes with high specificity, including ubiquinone (CoQ) isoprene intermediates and presents them directly to COQ7, therefore facilitating the COQ7-mediated hydroxylase step. Participates in the biosynthesis of coenzyme Q, also named ubiquinone, an essential lipid-soluble electron transporter for aerobic cellular respiration.</text>
</comment>
<proteinExistence type="inferred from homology"/>
<keyword evidence="5" id="KW-0446">Lipid-binding</keyword>
<dbReference type="InterPro" id="IPR013718">
    <property type="entry name" value="COQ9_C"/>
</dbReference>
<feature type="domain" description="COQ9 C-terminal" evidence="7">
    <location>
        <begin position="118"/>
        <end position="188"/>
    </location>
</feature>
<dbReference type="PANTHER" id="PTHR21427">
    <property type="entry name" value="UBIQUINONE BIOSYNTHESIS PROTEIN COQ9, MITOCHONDRIAL"/>
    <property type="match status" value="1"/>
</dbReference>
<accession>A0A317E6N4</accession>
<evidence type="ECO:0000256" key="2">
    <source>
        <dbReference type="ARBA" id="ARBA00010766"/>
    </source>
</evidence>
<evidence type="ECO:0000313" key="9">
    <source>
        <dbReference type="Proteomes" id="UP000246077"/>
    </source>
</evidence>
<dbReference type="GO" id="GO:0008289">
    <property type="term" value="F:lipid binding"/>
    <property type="evidence" value="ECO:0007669"/>
    <property type="project" value="UniProtKB-KW"/>
</dbReference>
<organism evidence="8 9">
    <name type="scientific">Zavarzinia compransoris</name>
    <dbReference type="NCBI Taxonomy" id="1264899"/>
    <lineage>
        <taxon>Bacteria</taxon>
        <taxon>Pseudomonadati</taxon>
        <taxon>Pseudomonadota</taxon>
        <taxon>Alphaproteobacteria</taxon>
        <taxon>Rhodospirillales</taxon>
        <taxon>Zavarziniaceae</taxon>
        <taxon>Zavarzinia</taxon>
    </lineage>
</organism>
<keyword evidence="3" id="KW-0831">Ubiquinone biosynthesis</keyword>
<keyword evidence="4" id="KW-0809">Transit peptide</keyword>
<dbReference type="Gene3D" id="1.10.357.10">
    <property type="entry name" value="Tetracycline Repressor, domain 2"/>
    <property type="match status" value="1"/>
</dbReference>
<comment type="caution">
    <text evidence="8">The sequence shown here is derived from an EMBL/GenBank/DDBJ whole genome shotgun (WGS) entry which is preliminary data.</text>
</comment>
<dbReference type="NCBIfam" id="TIGR02396">
    <property type="entry name" value="diverge_rpsU"/>
    <property type="match status" value="1"/>
</dbReference>
<comment type="pathway">
    <text evidence="1">Cofactor biosynthesis; ubiquinone biosynthesis.</text>
</comment>
<reference evidence="9" key="1">
    <citation type="submission" date="2018-05" db="EMBL/GenBank/DDBJ databases">
        <title>Zavarzinia sp. HR-AS.</title>
        <authorList>
            <person name="Lee Y."/>
            <person name="Jeon C.O."/>
        </authorList>
    </citation>
    <scope>NUCLEOTIDE SEQUENCE [LARGE SCALE GENOMIC DNA]</scope>
    <source>
        <strain evidence="9">DSM 1231</strain>
    </source>
</reference>